<organism evidence="1 2">
    <name type="scientific">Gossypium gossypioides</name>
    <name type="common">Mexican cotton</name>
    <name type="synonym">Selera gossypioides</name>
    <dbReference type="NCBI Taxonomy" id="34282"/>
    <lineage>
        <taxon>Eukaryota</taxon>
        <taxon>Viridiplantae</taxon>
        <taxon>Streptophyta</taxon>
        <taxon>Embryophyta</taxon>
        <taxon>Tracheophyta</taxon>
        <taxon>Spermatophyta</taxon>
        <taxon>Magnoliopsida</taxon>
        <taxon>eudicotyledons</taxon>
        <taxon>Gunneridae</taxon>
        <taxon>Pentapetalae</taxon>
        <taxon>rosids</taxon>
        <taxon>malvids</taxon>
        <taxon>Malvales</taxon>
        <taxon>Malvaceae</taxon>
        <taxon>Malvoideae</taxon>
        <taxon>Gossypium</taxon>
    </lineage>
</organism>
<keyword evidence="2" id="KW-1185">Reference proteome</keyword>
<accession>A0A7J9CZH5</accession>
<name>A0A7J9CZH5_GOSGO</name>
<dbReference type="AlphaFoldDB" id="A0A7J9CZH5"/>
<gene>
    <name evidence="1" type="ORF">Gogos_020757</name>
</gene>
<proteinExistence type="predicted"/>
<protein>
    <submittedName>
        <fullName evidence="1">Uncharacterized protein</fullName>
    </submittedName>
</protein>
<reference evidence="1 2" key="1">
    <citation type="journal article" date="2019" name="Genome Biol. Evol.">
        <title>Insights into the evolution of the New World diploid cottons (Gossypium, subgenus Houzingenia) based on genome sequencing.</title>
        <authorList>
            <person name="Grover C.E."/>
            <person name="Arick M.A. 2nd"/>
            <person name="Thrash A."/>
            <person name="Conover J.L."/>
            <person name="Sanders W.S."/>
            <person name="Peterson D.G."/>
            <person name="Frelichowski J.E."/>
            <person name="Scheffler J.A."/>
            <person name="Scheffler B.E."/>
            <person name="Wendel J.F."/>
        </authorList>
    </citation>
    <scope>NUCLEOTIDE SEQUENCE [LARGE SCALE GENOMIC DNA]</scope>
    <source>
        <strain evidence="1">5</strain>
        <tissue evidence="1">Leaf</tissue>
    </source>
</reference>
<evidence type="ECO:0000313" key="2">
    <source>
        <dbReference type="Proteomes" id="UP000593579"/>
    </source>
</evidence>
<sequence>MQKWLGRVNAASKVHCKHSDNVFYSDLLVWQSRMKPRCENLGDSNWNKSKFGKVKAETSCQRDVPMSVTIQVKKRQKSR</sequence>
<evidence type="ECO:0000313" key="1">
    <source>
        <dbReference type="EMBL" id="MBA0753714.1"/>
    </source>
</evidence>
<dbReference type="EMBL" id="JABEZY010257682">
    <property type="protein sequence ID" value="MBA0753714.1"/>
    <property type="molecule type" value="Genomic_DNA"/>
</dbReference>
<dbReference type="Proteomes" id="UP000593579">
    <property type="component" value="Unassembled WGS sequence"/>
</dbReference>
<comment type="caution">
    <text evidence="1">The sequence shown here is derived from an EMBL/GenBank/DDBJ whole genome shotgun (WGS) entry which is preliminary data.</text>
</comment>